<evidence type="ECO:0000313" key="2">
    <source>
        <dbReference type="Proteomes" id="UP001232584"/>
    </source>
</evidence>
<comment type="caution">
    <text evidence="1">The sequence shown here is derived from an EMBL/GenBank/DDBJ whole genome shotgun (WGS) entry which is preliminary data.</text>
</comment>
<dbReference type="EMBL" id="JAUSWG010000005">
    <property type="protein sequence ID" value="MDQ0556451.1"/>
    <property type="molecule type" value="Genomic_DNA"/>
</dbReference>
<organism evidence="1 2">
    <name type="scientific">Paraclostridium ghonii</name>
    <dbReference type="NCBI Taxonomy" id="29358"/>
    <lineage>
        <taxon>Bacteria</taxon>
        <taxon>Bacillati</taxon>
        <taxon>Bacillota</taxon>
        <taxon>Clostridia</taxon>
        <taxon>Peptostreptococcales</taxon>
        <taxon>Peptostreptococcaceae</taxon>
        <taxon>Paraclostridium</taxon>
    </lineage>
</organism>
<reference evidence="1 2" key="1">
    <citation type="submission" date="2023-07" db="EMBL/GenBank/DDBJ databases">
        <title>Genomic Encyclopedia of Type Strains, Phase IV (KMG-IV): sequencing the most valuable type-strain genomes for metagenomic binning, comparative biology and taxonomic classification.</title>
        <authorList>
            <person name="Goeker M."/>
        </authorList>
    </citation>
    <scope>NUCLEOTIDE SEQUENCE [LARGE SCALE GENOMIC DNA]</scope>
    <source>
        <strain evidence="1 2">DSM 15049</strain>
    </source>
</reference>
<evidence type="ECO:0000313" key="1">
    <source>
        <dbReference type="EMBL" id="MDQ0556451.1"/>
    </source>
</evidence>
<dbReference type="RefSeq" id="WP_307505644.1">
    <property type="nucleotide sequence ID" value="NZ_BAAACE010000021.1"/>
</dbReference>
<accession>A0ABU0N012</accession>
<keyword evidence="2" id="KW-1185">Reference proteome</keyword>
<gene>
    <name evidence="1" type="ORF">QOZ92_001565</name>
</gene>
<protein>
    <recommendedName>
        <fullName evidence="3">Helix-turn-helix domain-containing protein</fullName>
    </recommendedName>
</protein>
<dbReference type="Proteomes" id="UP001232584">
    <property type="component" value="Unassembled WGS sequence"/>
</dbReference>
<proteinExistence type="predicted"/>
<evidence type="ECO:0008006" key="3">
    <source>
        <dbReference type="Google" id="ProtNLM"/>
    </source>
</evidence>
<dbReference type="Pfam" id="PF13730">
    <property type="entry name" value="HTH_36"/>
    <property type="match status" value="1"/>
</dbReference>
<name>A0ABU0N012_9FIRM</name>
<sequence length="264" mass="30890">MKKINKYKALRLSNLDENLNKNEKLIYNHLILCLDEELGFAYPAYPELMQVINVKRRNSVADTIDSLRKKEYIETKKGFRGTNNYYLLKYITSNENDTSNTFDTSNENNTRTSNKNDTRLVTKPLLNNINNKLNNKVNTNNSKKASNKSNRKIEFNLLINEYTDNENLKEALKDFLKMRELIKSIMSERALKMLFNQLDKLADTDQVKVNILEQSIFNNWKSVYPLRRNQEQLDKEQAIKIDRNVKADSVEDAIRLIRGDANGR</sequence>